<proteinExistence type="predicted"/>
<keyword evidence="1" id="KW-1133">Transmembrane helix</keyword>
<keyword evidence="1" id="KW-0812">Transmembrane</keyword>
<evidence type="ECO:0000313" key="3">
    <source>
        <dbReference type="Proteomes" id="UP000254848"/>
    </source>
</evidence>
<evidence type="ECO:0000256" key="1">
    <source>
        <dbReference type="SAM" id="Phobius"/>
    </source>
</evidence>
<organism evidence="2 3">
    <name type="scientific">Enterobacillus tribolii</name>
    <dbReference type="NCBI Taxonomy" id="1487935"/>
    <lineage>
        <taxon>Bacteria</taxon>
        <taxon>Pseudomonadati</taxon>
        <taxon>Pseudomonadota</taxon>
        <taxon>Gammaproteobacteria</taxon>
        <taxon>Enterobacterales</taxon>
        <taxon>Hafniaceae</taxon>
        <taxon>Enterobacillus</taxon>
    </lineage>
</organism>
<keyword evidence="1" id="KW-0472">Membrane</keyword>
<dbReference type="EMBL" id="QRAP01000008">
    <property type="protein sequence ID" value="RDK87794.1"/>
    <property type="molecule type" value="Genomic_DNA"/>
</dbReference>
<protein>
    <submittedName>
        <fullName evidence="2">Uncharacterized protein</fullName>
    </submittedName>
</protein>
<comment type="caution">
    <text evidence="2">The sequence shown here is derived from an EMBL/GenBank/DDBJ whole genome shotgun (WGS) entry which is preliminary data.</text>
</comment>
<evidence type="ECO:0000313" key="2">
    <source>
        <dbReference type="EMBL" id="RDK87794.1"/>
    </source>
</evidence>
<sequence>MGNKLIVGTLFLMTLGGVAGVILAGIIIYVHS</sequence>
<dbReference type="Proteomes" id="UP000254848">
    <property type="component" value="Unassembled WGS sequence"/>
</dbReference>
<feature type="transmembrane region" description="Helical" evidence="1">
    <location>
        <begin position="6"/>
        <end position="30"/>
    </location>
</feature>
<reference evidence="2 3" key="1">
    <citation type="submission" date="2018-07" db="EMBL/GenBank/DDBJ databases">
        <title>Genomic Encyclopedia of Type Strains, Phase IV (KMG-IV): sequencing the most valuable type-strain genomes for metagenomic binning, comparative biology and taxonomic classification.</title>
        <authorList>
            <person name="Goeker M."/>
        </authorList>
    </citation>
    <scope>NUCLEOTIDE SEQUENCE [LARGE SCALE GENOMIC DNA]</scope>
    <source>
        <strain evidence="2 3">DSM 103736</strain>
    </source>
</reference>
<gene>
    <name evidence="2" type="ORF">C8D90_10862</name>
</gene>
<name>A0A370QHG4_9GAMM</name>
<dbReference type="AlphaFoldDB" id="A0A370QHG4"/>
<keyword evidence="3" id="KW-1185">Reference proteome</keyword>
<accession>A0A370QHG4</accession>